<evidence type="ECO:0000313" key="2">
    <source>
        <dbReference type="EMBL" id="CAB1433021.1"/>
    </source>
</evidence>
<reference evidence="2" key="1">
    <citation type="submission" date="2020-03" db="EMBL/GenBank/DDBJ databases">
        <authorList>
            <person name="Weist P."/>
        </authorList>
    </citation>
    <scope>NUCLEOTIDE SEQUENCE</scope>
</reference>
<name>A0A9N7YPU0_PLEPL</name>
<protein>
    <submittedName>
        <fullName evidence="2">Uncharacterized protein</fullName>
    </submittedName>
</protein>
<accession>A0A9N7YPU0</accession>
<comment type="caution">
    <text evidence="2">The sequence shown here is derived from an EMBL/GenBank/DDBJ whole genome shotgun (WGS) entry which is preliminary data.</text>
</comment>
<organism evidence="2 3">
    <name type="scientific">Pleuronectes platessa</name>
    <name type="common">European plaice</name>
    <dbReference type="NCBI Taxonomy" id="8262"/>
    <lineage>
        <taxon>Eukaryota</taxon>
        <taxon>Metazoa</taxon>
        <taxon>Chordata</taxon>
        <taxon>Craniata</taxon>
        <taxon>Vertebrata</taxon>
        <taxon>Euteleostomi</taxon>
        <taxon>Actinopterygii</taxon>
        <taxon>Neopterygii</taxon>
        <taxon>Teleostei</taxon>
        <taxon>Neoteleostei</taxon>
        <taxon>Acanthomorphata</taxon>
        <taxon>Carangaria</taxon>
        <taxon>Pleuronectiformes</taxon>
        <taxon>Pleuronectoidei</taxon>
        <taxon>Pleuronectidae</taxon>
        <taxon>Pleuronectes</taxon>
    </lineage>
</organism>
<proteinExistence type="predicted"/>
<evidence type="ECO:0000313" key="3">
    <source>
        <dbReference type="Proteomes" id="UP001153269"/>
    </source>
</evidence>
<gene>
    <name evidence="2" type="ORF">PLEPLA_LOCUS21109</name>
</gene>
<feature type="region of interest" description="Disordered" evidence="1">
    <location>
        <begin position="169"/>
        <end position="198"/>
    </location>
</feature>
<dbReference type="EMBL" id="CADEAL010001508">
    <property type="protein sequence ID" value="CAB1433021.1"/>
    <property type="molecule type" value="Genomic_DNA"/>
</dbReference>
<dbReference type="Proteomes" id="UP001153269">
    <property type="component" value="Unassembled WGS sequence"/>
</dbReference>
<sequence>MATRGPGAYQLIVTAALISAPCSGLTLTPRSERREKAVCGFFPRQGHRPGLKTKSLVRVEDVRSEAFAPRHWVWAPKDASGTSQGLRHETGNCANHGRAQESMLPPGKAKALHIIGAERRKAQKAVNSQSDVSPHAMWQDSFLACSHCQAADLVLPQCAQQRHHLAYLKRTQGGSREEEEEEEEAQPFAPDSTPVFKQ</sequence>
<dbReference type="AlphaFoldDB" id="A0A9N7YPU0"/>
<evidence type="ECO:0000256" key="1">
    <source>
        <dbReference type="SAM" id="MobiDB-lite"/>
    </source>
</evidence>
<keyword evidence="3" id="KW-1185">Reference proteome</keyword>